<comment type="caution">
    <text evidence="13">The sequence shown here is derived from an EMBL/GenBank/DDBJ whole genome shotgun (WGS) entry which is preliminary data.</text>
</comment>
<evidence type="ECO:0000256" key="4">
    <source>
        <dbReference type="ARBA" id="ARBA00022679"/>
    </source>
</evidence>
<dbReference type="AlphaFoldDB" id="A0A9W7ZYB6"/>
<keyword evidence="8" id="KW-0539">Nucleus</keyword>
<dbReference type="GO" id="GO:0005524">
    <property type="term" value="F:ATP binding"/>
    <property type="evidence" value="ECO:0007669"/>
    <property type="project" value="UniProtKB-UniRule"/>
</dbReference>
<keyword evidence="3 10" id="KW-0723">Serine/threonine-protein kinase</keyword>
<dbReference type="SUPFAM" id="SSF56112">
    <property type="entry name" value="Protein kinase-like (PK-like)"/>
    <property type="match status" value="1"/>
</dbReference>
<comment type="subcellular location">
    <subcellularLocation>
        <location evidence="1">Nucleus</location>
    </subcellularLocation>
</comment>
<evidence type="ECO:0000256" key="10">
    <source>
        <dbReference type="RuleBase" id="RU000304"/>
    </source>
</evidence>
<dbReference type="InterPro" id="IPR008271">
    <property type="entry name" value="Ser/Thr_kinase_AS"/>
</dbReference>
<evidence type="ECO:0000256" key="1">
    <source>
        <dbReference type="ARBA" id="ARBA00004123"/>
    </source>
</evidence>
<evidence type="ECO:0000256" key="9">
    <source>
        <dbReference type="PROSITE-ProRule" id="PRU10141"/>
    </source>
</evidence>
<dbReference type="PROSITE" id="PS00107">
    <property type="entry name" value="PROTEIN_KINASE_ATP"/>
    <property type="match status" value="1"/>
</dbReference>
<comment type="similarity">
    <text evidence="2">Belongs to the protein kinase superfamily. CMGC Ser/Thr protein kinase family. CDC2/CDKX subfamily.</text>
</comment>
<dbReference type="OrthoDB" id="1732493at2759"/>
<keyword evidence="14" id="KW-1185">Reference proteome</keyword>
<organism evidence="13 14">
    <name type="scientific">Tieghemiomyces parasiticus</name>
    <dbReference type="NCBI Taxonomy" id="78921"/>
    <lineage>
        <taxon>Eukaryota</taxon>
        <taxon>Fungi</taxon>
        <taxon>Fungi incertae sedis</taxon>
        <taxon>Zoopagomycota</taxon>
        <taxon>Kickxellomycotina</taxon>
        <taxon>Dimargaritomycetes</taxon>
        <taxon>Dimargaritales</taxon>
        <taxon>Dimargaritaceae</taxon>
        <taxon>Tieghemiomyces</taxon>
    </lineage>
</organism>
<accession>A0A9W7ZYB6</accession>
<name>A0A9W7ZYB6_9FUNG</name>
<gene>
    <name evidence="13" type="primary">CDK10_1</name>
    <name evidence="13" type="ORF">IWQ60_008881</name>
</gene>
<evidence type="ECO:0000256" key="7">
    <source>
        <dbReference type="ARBA" id="ARBA00022840"/>
    </source>
</evidence>
<evidence type="ECO:0000313" key="14">
    <source>
        <dbReference type="Proteomes" id="UP001150569"/>
    </source>
</evidence>
<feature type="region of interest" description="Disordered" evidence="11">
    <location>
        <begin position="37"/>
        <end position="58"/>
    </location>
</feature>
<keyword evidence="4 13" id="KW-0808">Transferase</keyword>
<dbReference type="SMART" id="SM00220">
    <property type="entry name" value="S_TKc"/>
    <property type="match status" value="1"/>
</dbReference>
<keyword evidence="7 9" id="KW-0067">ATP-binding</keyword>
<dbReference type="InterPro" id="IPR000719">
    <property type="entry name" value="Prot_kinase_dom"/>
</dbReference>
<dbReference type="Gene3D" id="1.10.510.10">
    <property type="entry name" value="Transferase(Phosphotransferase) domain 1"/>
    <property type="match status" value="1"/>
</dbReference>
<dbReference type="GO" id="GO:0004693">
    <property type="term" value="F:cyclin-dependent protein serine/threonine kinase activity"/>
    <property type="evidence" value="ECO:0007669"/>
    <property type="project" value="UniProtKB-EC"/>
</dbReference>
<evidence type="ECO:0000256" key="3">
    <source>
        <dbReference type="ARBA" id="ARBA00022527"/>
    </source>
</evidence>
<evidence type="ECO:0000313" key="13">
    <source>
        <dbReference type="EMBL" id="KAJ1914248.1"/>
    </source>
</evidence>
<dbReference type="PROSITE" id="PS00108">
    <property type="entry name" value="PROTEIN_KINASE_ST"/>
    <property type="match status" value="1"/>
</dbReference>
<dbReference type="GO" id="GO:0080090">
    <property type="term" value="P:regulation of primary metabolic process"/>
    <property type="evidence" value="ECO:0007669"/>
    <property type="project" value="UniProtKB-ARBA"/>
</dbReference>
<dbReference type="FunFam" id="3.30.200.20:FF:000172">
    <property type="entry name" value="cyclin-dependent kinase G-2 isoform X1"/>
    <property type="match status" value="1"/>
</dbReference>
<dbReference type="InterPro" id="IPR050108">
    <property type="entry name" value="CDK"/>
</dbReference>
<dbReference type="EMBL" id="JANBPT010000695">
    <property type="protein sequence ID" value="KAJ1914248.1"/>
    <property type="molecule type" value="Genomic_DNA"/>
</dbReference>
<keyword evidence="5 9" id="KW-0547">Nucleotide-binding</keyword>
<proteinExistence type="inferred from homology"/>
<keyword evidence="6 13" id="KW-0418">Kinase</keyword>
<evidence type="ECO:0000256" key="5">
    <source>
        <dbReference type="ARBA" id="ARBA00022741"/>
    </source>
</evidence>
<sequence>MSQSRFRSPVVLYTLDGEATTFIASARATDIAIGCAGLQNSEDPPQHRPPPATTTPDPGFLGTCRSVDEFEKLNRLGEGTYGIVYRARDRRSGQVVALKKIRMNETGSAGLPVSSFREITLLKSIDHPNVVRILDVVVGRRLDSVFMAMEYCAQDMGHLLDNKRRAFTAPEVKCLMHQLLLGTQYIHDHYIVHRDLKLPNLLLTTDGVLKIADFGLARTFEAPHGSANGAGRMTPQVVTLWYRSPELLLGAKRYTSAVDMWSIGCILAELLGHKPIMPGKSEREQLLMIIELLGTPTPRIWPGIVDYPLYRNLVLPQQKYNHLSVKFPDATSDTLDFLNLLFAYDPGQRITARRALKHSYFFERPPGIAGSCALF</sequence>
<reference evidence="13" key="1">
    <citation type="submission" date="2022-07" db="EMBL/GenBank/DDBJ databases">
        <title>Phylogenomic reconstructions and comparative analyses of Kickxellomycotina fungi.</title>
        <authorList>
            <person name="Reynolds N.K."/>
            <person name="Stajich J.E."/>
            <person name="Barry K."/>
            <person name="Grigoriev I.V."/>
            <person name="Crous P."/>
            <person name="Smith M.E."/>
        </authorList>
    </citation>
    <scope>NUCLEOTIDE SEQUENCE</scope>
    <source>
        <strain evidence="13">RSA 861</strain>
    </source>
</reference>
<dbReference type="GO" id="GO:0007346">
    <property type="term" value="P:regulation of mitotic cell cycle"/>
    <property type="evidence" value="ECO:0007669"/>
    <property type="project" value="TreeGrafter"/>
</dbReference>
<feature type="domain" description="Protein kinase" evidence="12">
    <location>
        <begin position="70"/>
        <end position="361"/>
    </location>
</feature>
<dbReference type="GO" id="GO:0005634">
    <property type="term" value="C:nucleus"/>
    <property type="evidence" value="ECO:0007669"/>
    <property type="project" value="UniProtKB-SubCell"/>
</dbReference>
<dbReference type="InterPro" id="IPR011009">
    <property type="entry name" value="Kinase-like_dom_sf"/>
</dbReference>
<dbReference type="EC" id="2.7.11.22" evidence="13"/>
<dbReference type="PANTHER" id="PTHR24056">
    <property type="entry name" value="CELL DIVISION PROTEIN KINASE"/>
    <property type="match status" value="1"/>
</dbReference>
<dbReference type="Gene3D" id="3.30.200.20">
    <property type="entry name" value="Phosphorylase Kinase, domain 1"/>
    <property type="match status" value="1"/>
</dbReference>
<evidence type="ECO:0000256" key="2">
    <source>
        <dbReference type="ARBA" id="ARBA00006485"/>
    </source>
</evidence>
<evidence type="ECO:0000256" key="8">
    <source>
        <dbReference type="ARBA" id="ARBA00023242"/>
    </source>
</evidence>
<dbReference type="Proteomes" id="UP001150569">
    <property type="component" value="Unassembled WGS sequence"/>
</dbReference>
<feature type="binding site" evidence="9">
    <location>
        <position position="99"/>
    </location>
    <ligand>
        <name>ATP</name>
        <dbReference type="ChEBI" id="CHEBI:30616"/>
    </ligand>
</feature>
<evidence type="ECO:0000256" key="6">
    <source>
        <dbReference type="ARBA" id="ARBA00022777"/>
    </source>
</evidence>
<protein>
    <submittedName>
        <fullName evidence="13">Cyclin-dependent kinase 10</fullName>
        <ecNumber evidence="13">2.7.11.22</ecNumber>
    </submittedName>
</protein>
<evidence type="ECO:0000259" key="12">
    <source>
        <dbReference type="PROSITE" id="PS50011"/>
    </source>
</evidence>
<dbReference type="InterPro" id="IPR017441">
    <property type="entry name" value="Protein_kinase_ATP_BS"/>
</dbReference>
<dbReference type="FunFam" id="1.10.510.10:FF:000624">
    <property type="entry name" value="Mitogen-activated protein kinase"/>
    <property type="match status" value="1"/>
</dbReference>
<dbReference type="PANTHER" id="PTHR24056:SF508">
    <property type="entry name" value="CYCLIN-DEPENDENT KINASE 10"/>
    <property type="match status" value="1"/>
</dbReference>
<dbReference type="GO" id="GO:0010556">
    <property type="term" value="P:regulation of macromolecule biosynthetic process"/>
    <property type="evidence" value="ECO:0007669"/>
    <property type="project" value="UniProtKB-ARBA"/>
</dbReference>
<dbReference type="Pfam" id="PF00069">
    <property type="entry name" value="Pkinase"/>
    <property type="match status" value="1"/>
</dbReference>
<dbReference type="PROSITE" id="PS50011">
    <property type="entry name" value="PROTEIN_KINASE_DOM"/>
    <property type="match status" value="1"/>
</dbReference>
<evidence type="ECO:0000256" key="11">
    <source>
        <dbReference type="SAM" id="MobiDB-lite"/>
    </source>
</evidence>